<accession>A0A0E9WM61</accession>
<dbReference type="AlphaFoldDB" id="A0A0E9WM61"/>
<reference evidence="1" key="2">
    <citation type="journal article" date="2015" name="Fish Shellfish Immunol.">
        <title>Early steps in the European eel (Anguilla anguilla)-Vibrio vulnificus interaction in the gills: Role of the RtxA13 toxin.</title>
        <authorList>
            <person name="Callol A."/>
            <person name="Pajuelo D."/>
            <person name="Ebbesson L."/>
            <person name="Teles M."/>
            <person name="MacKenzie S."/>
            <person name="Amaro C."/>
        </authorList>
    </citation>
    <scope>NUCLEOTIDE SEQUENCE</scope>
</reference>
<dbReference type="EMBL" id="GBXM01017201">
    <property type="protein sequence ID" value="JAH91376.1"/>
    <property type="molecule type" value="Transcribed_RNA"/>
</dbReference>
<organism evidence="1">
    <name type="scientific">Anguilla anguilla</name>
    <name type="common">European freshwater eel</name>
    <name type="synonym">Muraena anguilla</name>
    <dbReference type="NCBI Taxonomy" id="7936"/>
    <lineage>
        <taxon>Eukaryota</taxon>
        <taxon>Metazoa</taxon>
        <taxon>Chordata</taxon>
        <taxon>Craniata</taxon>
        <taxon>Vertebrata</taxon>
        <taxon>Euteleostomi</taxon>
        <taxon>Actinopterygii</taxon>
        <taxon>Neopterygii</taxon>
        <taxon>Teleostei</taxon>
        <taxon>Anguilliformes</taxon>
        <taxon>Anguillidae</taxon>
        <taxon>Anguilla</taxon>
    </lineage>
</organism>
<reference evidence="1" key="1">
    <citation type="submission" date="2014-11" db="EMBL/GenBank/DDBJ databases">
        <authorList>
            <person name="Amaro Gonzalez C."/>
        </authorList>
    </citation>
    <scope>NUCLEOTIDE SEQUENCE</scope>
</reference>
<evidence type="ECO:0000313" key="1">
    <source>
        <dbReference type="EMBL" id="JAH91376.1"/>
    </source>
</evidence>
<name>A0A0E9WM61_ANGAN</name>
<sequence>MIDSLGEEWVPEVSQGPFWLFFLSLFPDCFMMISDCSAHCQLMTMKIGFLTCFMCFVCHRGCSEKLCL</sequence>
<protein>
    <submittedName>
        <fullName evidence="1">Uncharacterized protein</fullName>
    </submittedName>
</protein>
<proteinExistence type="predicted"/>